<protein>
    <submittedName>
        <fullName evidence="2">Uncharacterized protein</fullName>
    </submittedName>
</protein>
<gene>
    <name evidence="2" type="ORF">KL86CLO1_13111</name>
</gene>
<sequence length="55" mass="6881">MFHIETISLLPLSFFLFFLWFRLLLCNFRFIIIHTNTSWSRCNTMKYYVEKEKQL</sequence>
<dbReference type="EMBL" id="FLUN01000001">
    <property type="protein sequence ID" value="SBW10951.1"/>
    <property type="molecule type" value="Genomic_DNA"/>
</dbReference>
<proteinExistence type="predicted"/>
<dbReference type="AlphaFoldDB" id="A0A212KH41"/>
<name>A0A212KH41_9FIRM</name>
<feature type="transmembrane region" description="Helical" evidence="1">
    <location>
        <begin position="6"/>
        <end position="25"/>
    </location>
</feature>
<organism evidence="2">
    <name type="scientific">uncultured Eubacteriales bacterium</name>
    <dbReference type="NCBI Taxonomy" id="172733"/>
    <lineage>
        <taxon>Bacteria</taxon>
        <taxon>Bacillati</taxon>
        <taxon>Bacillota</taxon>
        <taxon>Clostridia</taxon>
        <taxon>Eubacteriales</taxon>
        <taxon>environmental samples</taxon>
    </lineage>
</organism>
<reference evidence="2" key="1">
    <citation type="submission" date="2016-04" db="EMBL/GenBank/DDBJ databases">
        <authorList>
            <person name="Evans L.H."/>
            <person name="Alamgir A."/>
            <person name="Owens N."/>
            <person name="Weber N.D."/>
            <person name="Virtaneva K."/>
            <person name="Barbian K."/>
            <person name="Babar A."/>
            <person name="Rosenke K."/>
        </authorList>
    </citation>
    <scope>NUCLEOTIDE SEQUENCE</scope>
    <source>
        <strain evidence="2">86</strain>
    </source>
</reference>
<evidence type="ECO:0000313" key="2">
    <source>
        <dbReference type="EMBL" id="SBW10951.1"/>
    </source>
</evidence>
<keyword evidence="1" id="KW-0812">Transmembrane</keyword>
<keyword evidence="1" id="KW-1133">Transmembrane helix</keyword>
<keyword evidence="1" id="KW-0472">Membrane</keyword>
<evidence type="ECO:0000256" key="1">
    <source>
        <dbReference type="SAM" id="Phobius"/>
    </source>
</evidence>
<accession>A0A212KH41</accession>